<evidence type="ECO:0000259" key="6">
    <source>
        <dbReference type="PROSITE" id="PS50237"/>
    </source>
</evidence>
<evidence type="ECO:0000313" key="7">
    <source>
        <dbReference type="EMBL" id="PAV78095.1"/>
    </source>
</evidence>
<dbReference type="EC" id="2.3.2.26" evidence="2"/>
<dbReference type="OrthoDB" id="8068875at2759"/>
<proteinExistence type="predicted"/>
<dbReference type="AlphaFoldDB" id="A0A2A2KVU7"/>
<comment type="catalytic activity">
    <reaction evidence="1">
        <text>S-ubiquitinyl-[E2 ubiquitin-conjugating enzyme]-L-cysteine + [acceptor protein]-L-lysine = [E2 ubiquitin-conjugating enzyme]-L-cysteine + N(6)-ubiquitinyl-[acceptor protein]-L-lysine.</text>
        <dbReference type="EC" id="2.3.2.26"/>
    </reaction>
</comment>
<accession>A0A2A2KVU7</accession>
<dbReference type="GO" id="GO:0006511">
    <property type="term" value="P:ubiquitin-dependent protein catabolic process"/>
    <property type="evidence" value="ECO:0007669"/>
    <property type="project" value="TreeGrafter"/>
</dbReference>
<dbReference type="GO" id="GO:0061630">
    <property type="term" value="F:ubiquitin protein ligase activity"/>
    <property type="evidence" value="ECO:0007669"/>
    <property type="project" value="UniProtKB-EC"/>
</dbReference>
<dbReference type="Pfam" id="PF00632">
    <property type="entry name" value="HECT"/>
    <property type="match status" value="1"/>
</dbReference>
<keyword evidence="3" id="KW-0808">Transferase</keyword>
<keyword evidence="8" id="KW-1185">Reference proteome</keyword>
<gene>
    <name evidence="7" type="ORF">WR25_18252</name>
</gene>
<organism evidence="7 8">
    <name type="scientific">Diploscapter pachys</name>
    <dbReference type="NCBI Taxonomy" id="2018661"/>
    <lineage>
        <taxon>Eukaryota</taxon>
        <taxon>Metazoa</taxon>
        <taxon>Ecdysozoa</taxon>
        <taxon>Nematoda</taxon>
        <taxon>Chromadorea</taxon>
        <taxon>Rhabditida</taxon>
        <taxon>Rhabditina</taxon>
        <taxon>Rhabditomorpha</taxon>
        <taxon>Rhabditoidea</taxon>
        <taxon>Rhabditidae</taxon>
        <taxon>Diploscapter</taxon>
    </lineage>
</organism>
<evidence type="ECO:0000313" key="8">
    <source>
        <dbReference type="Proteomes" id="UP000218231"/>
    </source>
</evidence>
<dbReference type="InterPro" id="IPR044611">
    <property type="entry name" value="E3A/B/C-like"/>
</dbReference>
<dbReference type="InterPro" id="IPR000569">
    <property type="entry name" value="HECT_dom"/>
</dbReference>
<evidence type="ECO:0000256" key="1">
    <source>
        <dbReference type="ARBA" id="ARBA00000885"/>
    </source>
</evidence>
<sequence>MDGDRTSFSKANLSVTDKRNLCILRNIPFIVPFSQRIKIFHDLLEFEKQNVPDTGFDEGSARNLTTVSIRRHELYEDAFAQLGDCNKVDLRQKIAVRMINMHGIQERGVDGGGIFRDFLTELLKTGLDPSRGFFTYTHDRLLYPNPVAMNIYAAEYWRHFHFLGRMLAKLIRMKMMAEIRFAEFFIAQLLGQSRESCIDLHHMLGYDPELYRHLKNLLHYSEEEIENLQLDFSILVEELGSVRKMDLKPGGSNIPVTIANRQEFVRLYVNYYLFQRIEPMVLAMRDGVSSVLSIEWLAMFSPTELQTLVSGIEGPIDVADMRRNCLVYHIRNEADDAYARMFWEVVEAMSPGDQRLLLKFVTGCSRPPIEGFSQLEPKMGITLVDKDPEALPTSATCMNLLTLPKYSSRARLEEKLRGPESSRTSVRGLQLLVRLDEVHVRDPLADQLRDAVADVDLQYCSFKTISRKNNLEIVIAEVEEDDLELAPVVGIDHPGTDIDRVLRCQRRAGRHATVVAQGQFHLQTRRDHRAA</sequence>
<dbReference type="GO" id="GO:0000209">
    <property type="term" value="P:protein polyubiquitination"/>
    <property type="evidence" value="ECO:0007669"/>
    <property type="project" value="InterPro"/>
</dbReference>
<evidence type="ECO:0000256" key="2">
    <source>
        <dbReference type="ARBA" id="ARBA00012485"/>
    </source>
</evidence>
<dbReference type="Gene3D" id="3.90.1750.10">
    <property type="entry name" value="Hect, E3 ligase catalytic domains"/>
    <property type="match status" value="1"/>
</dbReference>
<feature type="domain" description="HECT" evidence="6">
    <location>
        <begin position="86"/>
        <end position="432"/>
    </location>
</feature>
<evidence type="ECO:0000256" key="3">
    <source>
        <dbReference type="ARBA" id="ARBA00022679"/>
    </source>
</evidence>
<dbReference type="Gene3D" id="3.30.2160.10">
    <property type="entry name" value="Hect, E3 ligase catalytic domain"/>
    <property type="match status" value="1"/>
</dbReference>
<keyword evidence="4 5" id="KW-0833">Ubl conjugation pathway</keyword>
<dbReference type="SMART" id="SM00119">
    <property type="entry name" value="HECTc"/>
    <property type="match status" value="1"/>
</dbReference>
<dbReference type="EMBL" id="LIAE01007615">
    <property type="protein sequence ID" value="PAV78095.1"/>
    <property type="molecule type" value="Genomic_DNA"/>
</dbReference>
<dbReference type="PANTHER" id="PTHR45700">
    <property type="entry name" value="UBIQUITIN-PROTEIN LIGASE E3C"/>
    <property type="match status" value="1"/>
</dbReference>
<dbReference type="InterPro" id="IPR035983">
    <property type="entry name" value="Hect_E3_ubiquitin_ligase"/>
</dbReference>
<name>A0A2A2KVU7_9BILA</name>
<dbReference type="STRING" id="2018661.A0A2A2KVU7"/>
<dbReference type="Proteomes" id="UP000218231">
    <property type="component" value="Unassembled WGS sequence"/>
</dbReference>
<dbReference type="Gene3D" id="3.30.2410.10">
    <property type="entry name" value="Hect, E3 ligase catalytic domain"/>
    <property type="match status" value="1"/>
</dbReference>
<dbReference type="CDD" id="cd00078">
    <property type="entry name" value="HECTc"/>
    <property type="match status" value="1"/>
</dbReference>
<dbReference type="SUPFAM" id="SSF56204">
    <property type="entry name" value="Hect, E3 ligase catalytic domain"/>
    <property type="match status" value="1"/>
</dbReference>
<dbReference type="PROSITE" id="PS50237">
    <property type="entry name" value="HECT"/>
    <property type="match status" value="1"/>
</dbReference>
<dbReference type="FunFam" id="3.30.2160.10:FF:000002">
    <property type="entry name" value="Putative Ubiquitin-protein ligase E3C"/>
    <property type="match status" value="1"/>
</dbReference>
<evidence type="ECO:0000256" key="5">
    <source>
        <dbReference type="PROSITE-ProRule" id="PRU00104"/>
    </source>
</evidence>
<feature type="active site" description="Glycyl thioester intermediate" evidence="5">
    <location>
        <position position="397"/>
    </location>
</feature>
<dbReference type="PANTHER" id="PTHR45700:SF2">
    <property type="entry name" value="UBIQUITIN-PROTEIN LIGASE E3C"/>
    <property type="match status" value="1"/>
</dbReference>
<comment type="caution">
    <text evidence="7">The sequence shown here is derived from an EMBL/GenBank/DDBJ whole genome shotgun (WGS) entry which is preliminary data.</text>
</comment>
<protein>
    <recommendedName>
        <fullName evidence="2">HECT-type E3 ubiquitin transferase</fullName>
        <ecNumber evidence="2">2.3.2.26</ecNumber>
    </recommendedName>
</protein>
<reference evidence="7 8" key="1">
    <citation type="journal article" date="2017" name="Curr. Biol.">
        <title>Genome architecture and evolution of a unichromosomal asexual nematode.</title>
        <authorList>
            <person name="Fradin H."/>
            <person name="Zegar C."/>
            <person name="Gutwein M."/>
            <person name="Lucas J."/>
            <person name="Kovtun M."/>
            <person name="Corcoran D."/>
            <person name="Baugh L.R."/>
            <person name="Kiontke K."/>
            <person name="Gunsalus K."/>
            <person name="Fitch D.H."/>
            <person name="Piano F."/>
        </authorList>
    </citation>
    <scope>NUCLEOTIDE SEQUENCE [LARGE SCALE GENOMIC DNA]</scope>
    <source>
        <strain evidence="7">PF1309</strain>
    </source>
</reference>
<evidence type="ECO:0000256" key="4">
    <source>
        <dbReference type="ARBA" id="ARBA00022786"/>
    </source>
</evidence>